<sequence length="313" mass="35000">MIRSVADRVLDDLIFPARSNVLLTTLQIYQLTMTPELETFIRALSRMLCWSGSFYPQPLGNWERKSTLGLSIDLCAINPLGFVSYAIYTSAFLYSPVIRSQYAVRHPASIEPTVRFNDFAFAAHAVVLSSIVYTHFWPSIWGFYVGSSQRISRSMALIWWACVLAPVVVVGIVLSQSPDGGYDASSWAWIDVIYSFSYIKLLVTIVKYMPQVYLNYKHKSTSGWKIGTCLFDMAGGVLSMAQLVLDASLQGDWSGITGNPVKLLLGNVSIFFDAIFCIQHYLLYRKSSGPKETPEPSEQTPLLVEQGNAETRV</sequence>
<feature type="transmembrane region" description="Helical" evidence="12">
    <location>
        <begin position="121"/>
        <end position="144"/>
    </location>
</feature>
<dbReference type="InterPro" id="IPR006603">
    <property type="entry name" value="PQ-loop_rpt"/>
</dbReference>
<evidence type="ECO:0000256" key="9">
    <source>
        <dbReference type="ARBA" id="ARBA00023228"/>
    </source>
</evidence>
<evidence type="ECO:0000313" key="14">
    <source>
        <dbReference type="Proteomes" id="UP001152649"/>
    </source>
</evidence>
<gene>
    <name evidence="13" type="ORF">PSALAMII_LOCUS8928</name>
</gene>
<dbReference type="Proteomes" id="UP001152649">
    <property type="component" value="Unassembled WGS sequence"/>
</dbReference>
<feature type="transmembrane region" description="Helical" evidence="12">
    <location>
        <begin position="68"/>
        <end position="88"/>
    </location>
</feature>
<proteinExistence type="inferred from homology"/>
<evidence type="ECO:0000256" key="7">
    <source>
        <dbReference type="ARBA" id="ARBA00022989"/>
    </source>
</evidence>
<keyword evidence="9" id="KW-0458">Lysosome</keyword>
<evidence type="ECO:0000256" key="12">
    <source>
        <dbReference type="SAM" id="Phobius"/>
    </source>
</evidence>
<accession>A0A9W4NUP9</accession>
<dbReference type="GO" id="GO:0005774">
    <property type="term" value="C:vacuolar membrane"/>
    <property type="evidence" value="ECO:0007669"/>
    <property type="project" value="TreeGrafter"/>
</dbReference>
<keyword evidence="7 12" id="KW-1133">Transmembrane helix</keyword>
<evidence type="ECO:0000256" key="3">
    <source>
        <dbReference type="ARBA" id="ARBA00022448"/>
    </source>
</evidence>
<keyword evidence="3" id="KW-0813">Transport</keyword>
<keyword evidence="6" id="KW-0769">Symport</keyword>
<evidence type="ECO:0008006" key="15">
    <source>
        <dbReference type="Google" id="ProtNLM"/>
    </source>
</evidence>
<evidence type="ECO:0000313" key="13">
    <source>
        <dbReference type="EMBL" id="CAG8412042.1"/>
    </source>
</evidence>
<keyword evidence="4 12" id="KW-0812">Transmembrane</keyword>
<evidence type="ECO:0000256" key="5">
    <source>
        <dbReference type="ARBA" id="ARBA00022737"/>
    </source>
</evidence>
<evidence type="ECO:0000256" key="4">
    <source>
        <dbReference type="ARBA" id="ARBA00022692"/>
    </source>
</evidence>
<evidence type="ECO:0000256" key="2">
    <source>
        <dbReference type="ARBA" id="ARBA00006855"/>
    </source>
</evidence>
<evidence type="ECO:0000256" key="11">
    <source>
        <dbReference type="SAM" id="MobiDB-lite"/>
    </source>
</evidence>
<evidence type="ECO:0000256" key="6">
    <source>
        <dbReference type="ARBA" id="ARBA00022847"/>
    </source>
</evidence>
<dbReference type="InterPro" id="IPR005282">
    <property type="entry name" value="LC_transporter"/>
</dbReference>
<reference evidence="13" key="1">
    <citation type="submission" date="2021-07" db="EMBL/GenBank/DDBJ databases">
        <authorList>
            <person name="Branca A.L. A."/>
        </authorList>
    </citation>
    <scope>NUCLEOTIDE SEQUENCE</scope>
</reference>
<organism evidence="13 14">
    <name type="scientific">Penicillium salamii</name>
    <dbReference type="NCBI Taxonomy" id="1612424"/>
    <lineage>
        <taxon>Eukaryota</taxon>
        <taxon>Fungi</taxon>
        <taxon>Dikarya</taxon>
        <taxon>Ascomycota</taxon>
        <taxon>Pezizomycotina</taxon>
        <taxon>Eurotiomycetes</taxon>
        <taxon>Eurotiomycetidae</taxon>
        <taxon>Eurotiales</taxon>
        <taxon>Aspergillaceae</taxon>
        <taxon>Penicillium</taxon>
    </lineage>
</organism>
<dbReference type="AlphaFoldDB" id="A0A9W4NUP9"/>
<evidence type="ECO:0000256" key="8">
    <source>
        <dbReference type="ARBA" id="ARBA00023136"/>
    </source>
</evidence>
<name>A0A9W4NUP9_9EURO</name>
<dbReference type="Pfam" id="PF04193">
    <property type="entry name" value="PQ-loop"/>
    <property type="match status" value="2"/>
</dbReference>
<comment type="catalytic activity">
    <reaction evidence="10">
        <text>L-cystine(out) + H(+)(out) = L-cystine(in) + H(+)(in)</text>
        <dbReference type="Rhea" id="RHEA:66172"/>
        <dbReference type="ChEBI" id="CHEBI:15378"/>
        <dbReference type="ChEBI" id="CHEBI:35491"/>
    </reaction>
    <physiologicalReaction direction="left-to-right" evidence="10">
        <dbReference type="Rhea" id="RHEA:66173"/>
    </physiologicalReaction>
</comment>
<comment type="subcellular location">
    <subcellularLocation>
        <location evidence="1">Lysosome membrane</location>
        <topology evidence="1">Multi-pass membrane protein</topology>
    </subcellularLocation>
</comment>
<feature type="transmembrane region" description="Helical" evidence="12">
    <location>
        <begin position="156"/>
        <end position="174"/>
    </location>
</feature>
<feature type="region of interest" description="Disordered" evidence="11">
    <location>
        <begin position="289"/>
        <end position="313"/>
    </location>
</feature>
<evidence type="ECO:0000256" key="1">
    <source>
        <dbReference type="ARBA" id="ARBA00004155"/>
    </source>
</evidence>
<feature type="transmembrane region" description="Helical" evidence="12">
    <location>
        <begin position="186"/>
        <end position="206"/>
    </location>
</feature>
<feature type="transmembrane region" description="Helical" evidence="12">
    <location>
        <begin position="264"/>
        <end position="284"/>
    </location>
</feature>
<dbReference type="GO" id="GO:0000324">
    <property type="term" value="C:fungal-type vacuole"/>
    <property type="evidence" value="ECO:0007669"/>
    <property type="project" value="TreeGrafter"/>
</dbReference>
<dbReference type="SMART" id="SM00679">
    <property type="entry name" value="CTNS"/>
    <property type="match status" value="2"/>
</dbReference>
<dbReference type="OrthoDB" id="75720at2759"/>
<dbReference type="EMBL" id="CAJVPG010000428">
    <property type="protein sequence ID" value="CAG8412042.1"/>
    <property type="molecule type" value="Genomic_DNA"/>
</dbReference>
<protein>
    <recommendedName>
        <fullName evidence="15">Cystinosin</fullName>
    </recommendedName>
</protein>
<dbReference type="FunFam" id="1.20.1280.290:FF:000016">
    <property type="entry name" value="Cystinosin homolog"/>
    <property type="match status" value="1"/>
</dbReference>
<dbReference type="GO" id="GO:0015293">
    <property type="term" value="F:symporter activity"/>
    <property type="evidence" value="ECO:0007669"/>
    <property type="project" value="UniProtKB-KW"/>
</dbReference>
<dbReference type="GO" id="GO:0015184">
    <property type="term" value="F:L-cystine transmembrane transporter activity"/>
    <property type="evidence" value="ECO:0007669"/>
    <property type="project" value="TreeGrafter"/>
</dbReference>
<evidence type="ECO:0000256" key="10">
    <source>
        <dbReference type="ARBA" id="ARBA00048473"/>
    </source>
</evidence>
<dbReference type="PANTHER" id="PTHR13131">
    <property type="entry name" value="CYSTINOSIN"/>
    <property type="match status" value="1"/>
</dbReference>
<keyword evidence="14" id="KW-1185">Reference proteome</keyword>
<comment type="caution">
    <text evidence="13">The sequence shown here is derived from an EMBL/GenBank/DDBJ whole genome shotgun (WGS) entry which is preliminary data.</text>
</comment>
<comment type="similarity">
    <text evidence="2">Belongs to the cystinosin family.</text>
</comment>
<keyword evidence="5" id="KW-0677">Repeat</keyword>
<dbReference type="PANTHER" id="PTHR13131:SF5">
    <property type="entry name" value="CYSTINOSIN"/>
    <property type="match status" value="1"/>
</dbReference>
<dbReference type="Gene3D" id="1.20.1280.290">
    <property type="match status" value="1"/>
</dbReference>
<feature type="transmembrane region" description="Helical" evidence="12">
    <location>
        <begin position="226"/>
        <end position="244"/>
    </location>
</feature>
<keyword evidence="8 12" id="KW-0472">Membrane</keyword>